<evidence type="ECO:0000256" key="3">
    <source>
        <dbReference type="ARBA" id="ARBA00022759"/>
    </source>
</evidence>
<dbReference type="NCBIfam" id="TIGR00255">
    <property type="entry name" value="YicC/YloC family endoribonuclease"/>
    <property type="match status" value="1"/>
</dbReference>
<dbReference type="InterPro" id="IPR005229">
    <property type="entry name" value="YicC/YloC-like"/>
</dbReference>
<evidence type="ECO:0000256" key="1">
    <source>
        <dbReference type="ARBA" id="ARBA00001968"/>
    </source>
</evidence>
<evidence type="ECO:0000256" key="2">
    <source>
        <dbReference type="ARBA" id="ARBA00022722"/>
    </source>
</evidence>
<reference evidence="8" key="1">
    <citation type="submission" date="2019-11" db="EMBL/GenBank/DDBJ databases">
        <title>Microbial mats filling the niche in hypersaline microbial mats.</title>
        <authorList>
            <person name="Wong H.L."/>
            <person name="Macleod F.I."/>
            <person name="White R.A. III"/>
            <person name="Burns B.P."/>
        </authorList>
    </citation>
    <scope>NUCLEOTIDE SEQUENCE</scope>
    <source>
        <strain evidence="8">Rbin_158</strain>
    </source>
</reference>
<keyword evidence="4" id="KW-0378">Hydrolase</keyword>
<name>A0A9D5JVQ8_9BACT</name>
<keyword evidence="2" id="KW-0540">Nuclease</keyword>
<comment type="caution">
    <text evidence="8">The sequence shown here is derived from an EMBL/GenBank/DDBJ whole genome shotgun (WGS) entry which is preliminary data.</text>
</comment>
<feature type="domain" description="Endoribonuclease YicC-like N-terminal" evidence="6">
    <location>
        <begin position="2"/>
        <end position="157"/>
    </location>
</feature>
<feature type="domain" description="Endoribonuclease YicC-like C-terminal" evidence="7">
    <location>
        <begin position="176"/>
        <end position="297"/>
    </location>
</feature>
<accession>A0A9D5JVQ8</accession>
<gene>
    <name evidence="8" type="ORF">GF339_10625</name>
</gene>
<dbReference type="Pfam" id="PF03755">
    <property type="entry name" value="YicC-like_N"/>
    <property type="match status" value="1"/>
</dbReference>
<sequence length="297" mass="34213">MMKSMTGYGTAKGQTDAGRSYTIELKSVNHRYCDAHVKLPGKLSFLEHEIKKMIQNRFQRGRFDLYLSLDEVGNESKQITFDRDLAAQYLEKFRELGSFLALDVQIDLFALTRMPDVIKIEQAELDQDTVKTEVVSLLHDAFEQLDQMRIHEGSLLERDILSHLDHMRTNIATIVTHAETTPTQYKAALEDRISRLTENVVEIDQERLSQELILFADRIDISEELTRLTGHMDHFVHLLNTQDQDQAVGRKLDFLIQEMNREVNTIGSKANNADISQQVVDIKATLEKIREQVQNIE</sequence>
<evidence type="ECO:0000313" key="8">
    <source>
        <dbReference type="EMBL" id="MBD3325030.1"/>
    </source>
</evidence>
<keyword evidence="3" id="KW-0255">Endonuclease</keyword>
<dbReference type="GO" id="GO:0016787">
    <property type="term" value="F:hydrolase activity"/>
    <property type="evidence" value="ECO:0007669"/>
    <property type="project" value="UniProtKB-KW"/>
</dbReference>
<evidence type="ECO:0000259" key="7">
    <source>
        <dbReference type="Pfam" id="PF08340"/>
    </source>
</evidence>
<dbReference type="AlphaFoldDB" id="A0A9D5JVQ8"/>
<evidence type="ECO:0000259" key="6">
    <source>
        <dbReference type="Pfam" id="PF03755"/>
    </source>
</evidence>
<protein>
    <submittedName>
        <fullName evidence="8">YicC family protein</fullName>
    </submittedName>
</protein>
<dbReference type="InterPro" id="IPR013551">
    <property type="entry name" value="YicC-like_C"/>
</dbReference>
<dbReference type="PANTHER" id="PTHR30636">
    <property type="entry name" value="UPF0701 PROTEIN YICC"/>
    <property type="match status" value="1"/>
</dbReference>
<dbReference type="PANTHER" id="PTHR30636:SF3">
    <property type="entry name" value="UPF0701 PROTEIN YICC"/>
    <property type="match status" value="1"/>
</dbReference>
<dbReference type="Proteomes" id="UP000649604">
    <property type="component" value="Unassembled WGS sequence"/>
</dbReference>
<dbReference type="InterPro" id="IPR013527">
    <property type="entry name" value="YicC-like_N"/>
</dbReference>
<dbReference type="EMBL" id="WJJP01000340">
    <property type="protein sequence ID" value="MBD3325030.1"/>
    <property type="molecule type" value="Genomic_DNA"/>
</dbReference>
<dbReference type="Pfam" id="PF08340">
    <property type="entry name" value="YicC-like_C"/>
    <property type="match status" value="1"/>
</dbReference>
<comment type="similarity">
    <text evidence="5">Belongs to the YicC/YloC family.</text>
</comment>
<evidence type="ECO:0000256" key="5">
    <source>
        <dbReference type="ARBA" id="ARBA00035648"/>
    </source>
</evidence>
<organism evidence="8 9">
    <name type="scientific">candidate division KSB3 bacterium</name>
    <dbReference type="NCBI Taxonomy" id="2044937"/>
    <lineage>
        <taxon>Bacteria</taxon>
        <taxon>candidate division KSB3</taxon>
    </lineage>
</organism>
<evidence type="ECO:0000313" key="9">
    <source>
        <dbReference type="Proteomes" id="UP000649604"/>
    </source>
</evidence>
<proteinExistence type="inferred from homology"/>
<dbReference type="GO" id="GO:0004521">
    <property type="term" value="F:RNA endonuclease activity"/>
    <property type="evidence" value="ECO:0007669"/>
    <property type="project" value="InterPro"/>
</dbReference>
<evidence type="ECO:0000256" key="4">
    <source>
        <dbReference type="ARBA" id="ARBA00022801"/>
    </source>
</evidence>
<comment type="cofactor">
    <cofactor evidence="1">
        <name>a divalent metal cation</name>
        <dbReference type="ChEBI" id="CHEBI:60240"/>
    </cofactor>
</comment>